<keyword evidence="2" id="KW-1133">Transmembrane helix</keyword>
<feature type="transmembrane region" description="Helical" evidence="2">
    <location>
        <begin position="67"/>
        <end position="89"/>
    </location>
</feature>
<feature type="transmembrane region" description="Helical" evidence="2">
    <location>
        <begin position="101"/>
        <end position="125"/>
    </location>
</feature>
<gene>
    <name evidence="3" type="ORF">FJT64_000170</name>
</gene>
<organism evidence="3 4">
    <name type="scientific">Amphibalanus amphitrite</name>
    <name type="common">Striped barnacle</name>
    <name type="synonym">Balanus amphitrite</name>
    <dbReference type="NCBI Taxonomy" id="1232801"/>
    <lineage>
        <taxon>Eukaryota</taxon>
        <taxon>Metazoa</taxon>
        <taxon>Ecdysozoa</taxon>
        <taxon>Arthropoda</taxon>
        <taxon>Crustacea</taxon>
        <taxon>Multicrustacea</taxon>
        <taxon>Cirripedia</taxon>
        <taxon>Thoracica</taxon>
        <taxon>Thoracicalcarea</taxon>
        <taxon>Balanomorpha</taxon>
        <taxon>Balanoidea</taxon>
        <taxon>Balanidae</taxon>
        <taxon>Amphibalaninae</taxon>
        <taxon>Amphibalanus</taxon>
    </lineage>
</organism>
<evidence type="ECO:0008006" key="5">
    <source>
        <dbReference type="Google" id="ProtNLM"/>
    </source>
</evidence>
<evidence type="ECO:0000313" key="3">
    <source>
        <dbReference type="EMBL" id="KAF0292784.1"/>
    </source>
</evidence>
<keyword evidence="2" id="KW-0812">Transmembrane</keyword>
<dbReference type="Proteomes" id="UP000440578">
    <property type="component" value="Unassembled WGS sequence"/>
</dbReference>
<dbReference type="SUPFAM" id="SSF81321">
    <property type="entry name" value="Family A G protein-coupled receptor-like"/>
    <property type="match status" value="1"/>
</dbReference>
<proteinExistence type="predicted"/>
<name>A0A6A4VMK9_AMPAM</name>
<evidence type="ECO:0000256" key="1">
    <source>
        <dbReference type="SAM" id="MobiDB-lite"/>
    </source>
</evidence>
<dbReference type="Gene3D" id="1.20.1070.10">
    <property type="entry name" value="Rhodopsin 7-helix transmembrane proteins"/>
    <property type="match status" value="1"/>
</dbReference>
<sequence length="335" mass="35283">MSGGAPNASEPPAGQGQQQQQLPDMWLPHVVRLVEELHQSGQLAAGGAALLQPRLRPVFARLCPAVVAAYTVVAAAGSVTCLAAARAIYRRGAPPTAGCGPLLTLLAGCLANCLLVLPLTLTVLLLQNWVLGSTMCYMLPIMQLFFGDLRGVGLCMVNVGRGVGPLTKVLFVTTYILPLLLMGLLQLFISQGLAERRSGLQAHSDDEPPCAATVGTVHRCSYVTDASRETDQEADGLGEPRRHVLDLAAEAAAHKYTLAITLAYALCLCPLMVLSGDPKLSLRTPAGRGSRDGQPGLLGTSQRERRKHSVAGVSVQLLQLVVPGADTGYRLAGED</sequence>
<dbReference type="AlphaFoldDB" id="A0A6A4VMK9"/>
<evidence type="ECO:0000313" key="4">
    <source>
        <dbReference type="Proteomes" id="UP000440578"/>
    </source>
</evidence>
<keyword evidence="4" id="KW-1185">Reference proteome</keyword>
<reference evidence="3 4" key="1">
    <citation type="submission" date="2019-07" db="EMBL/GenBank/DDBJ databases">
        <title>Draft genome assembly of a fouling barnacle, Amphibalanus amphitrite (Darwin, 1854): The first reference genome for Thecostraca.</title>
        <authorList>
            <person name="Kim W."/>
        </authorList>
    </citation>
    <scope>NUCLEOTIDE SEQUENCE [LARGE SCALE GENOMIC DNA]</scope>
    <source>
        <strain evidence="3">SNU_AA5</strain>
        <tissue evidence="3">Soma without cirri and trophi</tissue>
    </source>
</reference>
<feature type="region of interest" description="Disordered" evidence="1">
    <location>
        <begin position="283"/>
        <end position="308"/>
    </location>
</feature>
<protein>
    <recommendedName>
        <fullName evidence="5">G-protein coupled receptors family 1 profile domain-containing protein</fullName>
    </recommendedName>
</protein>
<feature type="region of interest" description="Disordered" evidence="1">
    <location>
        <begin position="1"/>
        <end position="20"/>
    </location>
</feature>
<comment type="caution">
    <text evidence="3">The sequence shown here is derived from an EMBL/GenBank/DDBJ whole genome shotgun (WGS) entry which is preliminary data.</text>
</comment>
<evidence type="ECO:0000256" key="2">
    <source>
        <dbReference type="SAM" id="Phobius"/>
    </source>
</evidence>
<accession>A0A6A4VMK9</accession>
<keyword evidence="2" id="KW-0472">Membrane</keyword>
<dbReference type="OrthoDB" id="6336509at2759"/>
<feature type="transmembrane region" description="Helical" evidence="2">
    <location>
        <begin position="169"/>
        <end position="189"/>
    </location>
</feature>
<dbReference type="EMBL" id="VIIS01001797">
    <property type="protein sequence ID" value="KAF0292784.1"/>
    <property type="molecule type" value="Genomic_DNA"/>
</dbReference>